<feature type="compositionally biased region" description="Acidic residues" evidence="1">
    <location>
        <begin position="134"/>
        <end position="146"/>
    </location>
</feature>
<dbReference type="ExpressionAtlas" id="Q8LCH2">
    <property type="expression patterns" value="baseline and differential"/>
</dbReference>
<feature type="compositionally biased region" description="Pro residues" evidence="1">
    <location>
        <begin position="46"/>
        <end position="66"/>
    </location>
</feature>
<name>Q8LCH2_ARATH</name>
<feature type="compositionally biased region" description="Polar residues" evidence="1">
    <location>
        <begin position="103"/>
        <end position="115"/>
    </location>
</feature>
<accession>Q8LCH2</accession>
<evidence type="ECO:0008006" key="3">
    <source>
        <dbReference type="Google" id="ProtNLM"/>
    </source>
</evidence>
<reference evidence="2" key="2">
    <citation type="submission" date="2002-03" db="EMBL/GenBank/DDBJ databases">
        <authorList>
            <person name="Brover V."/>
            <person name="Troukhan M."/>
            <person name="Alexandrov N."/>
            <person name="Lu Y.-P."/>
            <person name="Flavell R."/>
            <person name="Feldmann K."/>
        </authorList>
    </citation>
    <scope>NUCLEOTIDE SEQUENCE</scope>
</reference>
<dbReference type="AlphaFoldDB" id="Q8LCH2"/>
<dbReference type="EMBL" id="AY086599">
    <property type="protein sequence ID" value="AAM63659.1"/>
    <property type="molecule type" value="mRNA"/>
</dbReference>
<feature type="compositionally biased region" description="Low complexity" evidence="1">
    <location>
        <begin position="67"/>
        <end position="77"/>
    </location>
</feature>
<proteinExistence type="evidence at transcript level"/>
<sequence>MERRPPRKRKFQELPADCKVPEKDKQQSELAMTGDVTPSANRVRSPPSPRSVMPPPPPKTIAPPPSKTMSPPSSKSMLPPPPRSKTMSPLTSKSMLPPPPRFTLTTQPSRLQDNHISVKKPNPVPDTLIKLMEYGDDEDDDDDPDEPLTTRS</sequence>
<organism evidence="2">
    <name type="scientific">Arabidopsis thaliana</name>
    <name type="common">Mouse-ear cress</name>
    <dbReference type="NCBI Taxonomy" id="3702"/>
    <lineage>
        <taxon>Eukaryota</taxon>
        <taxon>Viridiplantae</taxon>
        <taxon>Streptophyta</taxon>
        <taxon>Embryophyta</taxon>
        <taxon>Tracheophyta</taxon>
        <taxon>Spermatophyta</taxon>
        <taxon>Magnoliopsida</taxon>
        <taxon>eudicotyledons</taxon>
        <taxon>Gunneridae</taxon>
        <taxon>Pentapetalae</taxon>
        <taxon>rosids</taxon>
        <taxon>malvids</taxon>
        <taxon>Brassicales</taxon>
        <taxon>Brassicaceae</taxon>
        <taxon>Camelineae</taxon>
        <taxon>Arabidopsis</taxon>
    </lineage>
</organism>
<reference evidence="2" key="1">
    <citation type="journal article" date="2002" name="Genome Biol.">
        <title>Full-length messenger RNA sequences greatly improve genome annotation.</title>
        <authorList>
            <person name="Haas B.J."/>
            <person name="Volfovsky N."/>
            <person name="Town C.D."/>
            <person name="Troukhan M."/>
            <person name="Alexandrov N."/>
            <person name="Feldmann K.A."/>
            <person name="Flavell R.B."/>
            <person name="White O."/>
            <person name="Salzberg S.L."/>
        </authorList>
    </citation>
    <scope>NUCLEOTIDE SEQUENCE</scope>
</reference>
<reference evidence="2" key="3">
    <citation type="journal article" date="2006" name="Plant Mol. Biol.">
        <title>Features of Arabidopsis genes and genome discovered using full-length cDNAs.</title>
        <authorList>
            <person name="Alexandrov N.N."/>
            <person name="Troukhan M.E."/>
            <person name="Brover V.V."/>
            <person name="Tatarinova T."/>
            <person name="Flavell R.B."/>
            <person name="Feldmann K.A."/>
        </authorList>
    </citation>
    <scope>NUCLEOTIDE SEQUENCE</scope>
</reference>
<feature type="region of interest" description="Disordered" evidence="1">
    <location>
        <begin position="1"/>
        <end position="152"/>
    </location>
</feature>
<evidence type="ECO:0000313" key="2">
    <source>
        <dbReference type="EMBL" id="AAM63659.1"/>
    </source>
</evidence>
<evidence type="ECO:0000256" key="1">
    <source>
        <dbReference type="SAM" id="MobiDB-lite"/>
    </source>
</evidence>
<feature type="compositionally biased region" description="Basic residues" evidence="1">
    <location>
        <begin position="1"/>
        <end position="10"/>
    </location>
</feature>
<protein>
    <recommendedName>
        <fullName evidence="3">RIK</fullName>
    </recommendedName>
</protein>